<evidence type="ECO:0000256" key="1">
    <source>
        <dbReference type="SAM" id="MobiDB-lite"/>
    </source>
</evidence>
<dbReference type="EMBL" id="FNHL01000001">
    <property type="protein sequence ID" value="SDM00463.1"/>
    <property type="molecule type" value="Genomic_DNA"/>
</dbReference>
<feature type="region of interest" description="Disordered" evidence="1">
    <location>
        <begin position="159"/>
        <end position="179"/>
    </location>
</feature>
<protein>
    <recommendedName>
        <fullName evidence="5">PGF-CTERM protein</fullName>
    </recommendedName>
</protein>
<feature type="compositionally biased region" description="Polar residues" evidence="1">
    <location>
        <begin position="163"/>
        <end position="179"/>
    </location>
</feature>
<dbReference type="RefSeq" id="WP_089693682.1">
    <property type="nucleotide sequence ID" value="NZ_FNHL01000001.1"/>
</dbReference>
<feature type="transmembrane region" description="Helical" evidence="2">
    <location>
        <begin position="197"/>
        <end position="218"/>
    </location>
</feature>
<evidence type="ECO:0000256" key="2">
    <source>
        <dbReference type="SAM" id="Phobius"/>
    </source>
</evidence>
<organism evidence="3 4">
    <name type="scientific">Halogranum gelatinilyticum</name>
    <dbReference type="NCBI Taxonomy" id="660521"/>
    <lineage>
        <taxon>Archaea</taxon>
        <taxon>Methanobacteriati</taxon>
        <taxon>Methanobacteriota</taxon>
        <taxon>Stenosarchaea group</taxon>
        <taxon>Halobacteria</taxon>
        <taxon>Halobacteriales</taxon>
        <taxon>Haloferacaceae</taxon>
    </lineage>
</organism>
<evidence type="ECO:0008006" key="5">
    <source>
        <dbReference type="Google" id="ProtNLM"/>
    </source>
</evidence>
<evidence type="ECO:0000313" key="3">
    <source>
        <dbReference type="EMBL" id="SDM00463.1"/>
    </source>
</evidence>
<dbReference type="PROSITE" id="PS51257">
    <property type="entry name" value="PROKAR_LIPOPROTEIN"/>
    <property type="match status" value="1"/>
</dbReference>
<sequence length="223" mass="23148">MDRRFPAVLALALLVALSGCATVTVDSDVAADGSIDRYELDLTTSTTVYGLLNDAAVDDGFDSLGQQLRANVNVSNAANVSVDESLDGENASVTLVVTEWNPVDNDRLNVTRTDGSVVYTDTTFFNASVADSAAGGVSLADFRLRYTVNMPGDIQRAEGADSVNGSTATYESSGQNAYSNTRVEVESDAPTGVLSPGFGVAPAVVAAVLLSLAGAVLARRRSE</sequence>
<keyword evidence="2" id="KW-0812">Transmembrane</keyword>
<keyword evidence="2" id="KW-1133">Transmembrane helix</keyword>
<dbReference type="OrthoDB" id="306657at2157"/>
<accession>A0A1G9PPC0</accession>
<gene>
    <name evidence="3" type="ORF">SAMN04487949_0464</name>
</gene>
<dbReference type="STRING" id="660521.SAMN04487949_0464"/>
<name>A0A1G9PPC0_9EURY</name>
<proteinExistence type="predicted"/>
<dbReference type="Proteomes" id="UP000199451">
    <property type="component" value="Unassembled WGS sequence"/>
</dbReference>
<keyword evidence="4" id="KW-1185">Reference proteome</keyword>
<evidence type="ECO:0000313" key="4">
    <source>
        <dbReference type="Proteomes" id="UP000199451"/>
    </source>
</evidence>
<reference evidence="4" key="1">
    <citation type="submission" date="2016-10" db="EMBL/GenBank/DDBJ databases">
        <authorList>
            <person name="Varghese N."/>
            <person name="Submissions S."/>
        </authorList>
    </citation>
    <scope>NUCLEOTIDE SEQUENCE [LARGE SCALE GENOMIC DNA]</scope>
    <source>
        <strain evidence="4">CGMCC 1.10119</strain>
    </source>
</reference>
<keyword evidence="2" id="KW-0472">Membrane</keyword>
<dbReference type="AlphaFoldDB" id="A0A1G9PPC0"/>